<evidence type="ECO:0000259" key="5">
    <source>
        <dbReference type="Pfam" id="PF01212"/>
    </source>
</evidence>
<dbReference type="InterPro" id="IPR001597">
    <property type="entry name" value="ArAA_b-elim_lyase/Thr_aldolase"/>
</dbReference>
<comment type="subunit">
    <text evidence="3">Homotetramer.</text>
</comment>
<protein>
    <submittedName>
        <fullName evidence="6">Low specificity L-threonine aldolase</fullName>
    </submittedName>
</protein>
<dbReference type="SUPFAM" id="SSF53383">
    <property type="entry name" value="PLP-dependent transferases"/>
    <property type="match status" value="1"/>
</dbReference>
<evidence type="ECO:0000256" key="1">
    <source>
        <dbReference type="ARBA" id="ARBA00001933"/>
    </source>
</evidence>
<dbReference type="AlphaFoldDB" id="A0A344PNH5"/>
<dbReference type="KEGG" id="pars:DRW48_15710"/>
<dbReference type="RefSeq" id="WP_114077218.1">
    <property type="nucleotide sequence ID" value="NZ_CP030918.1"/>
</dbReference>
<dbReference type="PANTHER" id="PTHR48097:SF5">
    <property type="entry name" value="LOW SPECIFICITY L-THREONINE ALDOLASE"/>
    <property type="match status" value="1"/>
</dbReference>
<dbReference type="GO" id="GO:0006520">
    <property type="term" value="P:amino acid metabolic process"/>
    <property type="evidence" value="ECO:0007669"/>
    <property type="project" value="InterPro"/>
</dbReference>
<organism evidence="6 7">
    <name type="scientific">Paracoccus suum</name>
    <dbReference type="NCBI Taxonomy" id="2259340"/>
    <lineage>
        <taxon>Bacteria</taxon>
        <taxon>Pseudomonadati</taxon>
        <taxon>Pseudomonadota</taxon>
        <taxon>Alphaproteobacteria</taxon>
        <taxon>Rhodobacterales</taxon>
        <taxon>Paracoccaceae</taxon>
        <taxon>Paracoccus</taxon>
    </lineage>
</organism>
<comment type="similarity">
    <text evidence="2">Belongs to the threonine aldolase family.</text>
</comment>
<dbReference type="Pfam" id="PF01212">
    <property type="entry name" value="Beta_elim_lyase"/>
    <property type="match status" value="1"/>
</dbReference>
<dbReference type="InterPro" id="IPR015421">
    <property type="entry name" value="PyrdxlP-dep_Trfase_major"/>
</dbReference>
<dbReference type="Gene3D" id="3.90.1150.10">
    <property type="entry name" value="Aspartate Aminotransferase, domain 1"/>
    <property type="match status" value="1"/>
</dbReference>
<reference evidence="7" key="1">
    <citation type="submission" date="2018-07" db="EMBL/GenBank/DDBJ databases">
        <title>Genome sequencing of Paracoccus sp. SC2-6.</title>
        <authorList>
            <person name="Heo J."/>
            <person name="Kim S.-J."/>
            <person name="Kwon S.-W."/>
        </authorList>
    </citation>
    <scope>NUCLEOTIDE SEQUENCE [LARGE SCALE GENOMIC DNA]</scope>
    <source>
        <strain evidence="7">SC2-6</strain>
    </source>
</reference>
<gene>
    <name evidence="6" type="ORF">DRW48_15710</name>
</gene>
<dbReference type="Proteomes" id="UP000252023">
    <property type="component" value="Chromosome"/>
</dbReference>
<accession>A0A344PNH5</accession>
<dbReference type="EMBL" id="CP030918">
    <property type="protein sequence ID" value="AXC50930.1"/>
    <property type="molecule type" value="Genomic_DNA"/>
</dbReference>
<evidence type="ECO:0000256" key="3">
    <source>
        <dbReference type="ARBA" id="ARBA00011881"/>
    </source>
</evidence>
<dbReference type="OrthoDB" id="9774495at2"/>
<comment type="cofactor">
    <cofactor evidence="1">
        <name>pyridoxal 5'-phosphate</name>
        <dbReference type="ChEBI" id="CHEBI:597326"/>
    </cofactor>
</comment>
<dbReference type="PANTHER" id="PTHR48097">
    <property type="entry name" value="L-THREONINE ALDOLASE-RELATED"/>
    <property type="match status" value="1"/>
</dbReference>
<name>A0A344PNH5_9RHOB</name>
<dbReference type="GO" id="GO:0016829">
    <property type="term" value="F:lyase activity"/>
    <property type="evidence" value="ECO:0007669"/>
    <property type="project" value="InterPro"/>
</dbReference>
<keyword evidence="7" id="KW-1185">Reference proteome</keyword>
<evidence type="ECO:0000256" key="4">
    <source>
        <dbReference type="ARBA" id="ARBA00022898"/>
    </source>
</evidence>
<feature type="domain" description="Aromatic amino acid beta-eliminating lyase/threonine aldolase" evidence="5">
    <location>
        <begin position="3"/>
        <end position="292"/>
    </location>
</feature>
<evidence type="ECO:0000313" key="6">
    <source>
        <dbReference type="EMBL" id="AXC50930.1"/>
    </source>
</evidence>
<dbReference type="InterPro" id="IPR015422">
    <property type="entry name" value="PyrdxlP-dep_Trfase_small"/>
</dbReference>
<evidence type="ECO:0000313" key="7">
    <source>
        <dbReference type="Proteomes" id="UP000252023"/>
    </source>
</evidence>
<keyword evidence="4" id="KW-0663">Pyridoxal phosphate</keyword>
<evidence type="ECO:0000256" key="2">
    <source>
        <dbReference type="ARBA" id="ARBA00006966"/>
    </source>
</evidence>
<sequence>MNFASDNTSGVHPRIMAALAEASAGHSPAYGTDELTAQATAAVRELFESPEAEVWLVAGGTAANALSLSAISLSWGKIFCANTAHVLTSECGAIPFYTGGATLVPISTTDGRITPEALGRRLHDMSRKDVHAGERTALTLTNSTELGTIYTPDAVAALSAKARAAGMAVHMDGARFANAVAALGCTPAELTHRAGVDVLSFGGTKNGAMMLEAVVVFDPARARGLDMRRMRAGHLMSKHRYLAAQMLALLQDGLWLELAGHANAMAARLAAGLREAEVTLHHPVEANQLFPTLTAAAHARARAAGARYHLWPQVQSEEGDVSVRLVCGWSTSEAEVDGLVEVLRG</sequence>
<dbReference type="InterPro" id="IPR015424">
    <property type="entry name" value="PyrdxlP-dep_Trfase"/>
</dbReference>
<dbReference type="Gene3D" id="3.40.640.10">
    <property type="entry name" value="Type I PLP-dependent aspartate aminotransferase-like (Major domain)"/>
    <property type="match status" value="1"/>
</dbReference>
<proteinExistence type="inferred from homology"/>